<dbReference type="RefSeq" id="WP_282198159.1">
    <property type="nucleotide sequence ID" value="NZ_BOQE01000001.1"/>
</dbReference>
<dbReference type="EMBL" id="BOQE01000001">
    <property type="protein sequence ID" value="GIM44908.1"/>
    <property type="molecule type" value="Genomic_DNA"/>
</dbReference>
<evidence type="ECO:0000313" key="2">
    <source>
        <dbReference type="Proteomes" id="UP001057291"/>
    </source>
</evidence>
<organism evidence="1 2">
    <name type="scientific">Collibacillus ludicampi</name>
    <dbReference type="NCBI Taxonomy" id="2771369"/>
    <lineage>
        <taxon>Bacteria</taxon>
        <taxon>Bacillati</taxon>
        <taxon>Bacillota</taxon>
        <taxon>Bacilli</taxon>
        <taxon>Bacillales</taxon>
        <taxon>Alicyclobacillaceae</taxon>
        <taxon>Collibacillus</taxon>
    </lineage>
</organism>
<evidence type="ECO:0008006" key="3">
    <source>
        <dbReference type="Google" id="ProtNLM"/>
    </source>
</evidence>
<dbReference type="Proteomes" id="UP001057291">
    <property type="component" value="Unassembled WGS sequence"/>
</dbReference>
<dbReference type="AlphaFoldDB" id="A0AAV4LB65"/>
<gene>
    <name evidence="1" type="ORF">DNHGIG_04570</name>
</gene>
<proteinExistence type="predicted"/>
<accession>A0AAV4LB65</accession>
<evidence type="ECO:0000313" key="1">
    <source>
        <dbReference type="EMBL" id="GIM44908.1"/>
    </source>
</evidence>
<protein>
    <recommendedName>
        <fullName evidence="3">DUF5050 domain-containing protein</fullName>
    </recommendedName>
</protein>
<sequence length="311" mass="35152">MRKKLFATLVVSVLLGGCGNPTVLTTATTSKQETVHPAQTFAEILKENSGKPIQGKEIAELPSTYSPSPDLYHYAFVDDNDKATYVYAEDAQHTVVVSLDENLNVLKRSRFDGYQLKRAVRQDKILYIGYNDDRAIKYNMDSFDYSEVSKDELDRTRQELDKDKLPDGETPILMKDGYIYTKEGVLFDQKSQEYVMKDGQKLKLYDYANFGVGSFIYSIEARADGSLKVTLYKANGGDTSAMDSYVFPLQLTEGYDMNLLEFDMIDKGDLLIFAIGDHKKGKDVPVIDAFKIPFGEWMAQSKDVHADRTIH</sequence>
<keyword evidence="2" id="KW-1185">Reference proteome</keyword>
<dbReference type="PROSITE" id="PS51257">
    <property type="entry name" value="PROKAR_LIPOPROTEIN"/>
    <property type="match status" value="1"/>
</dbReference>
<name>A0AAV4LB65_9BACL</name>
<comment type="caution">
    <text evidence="1">The sequence shown here is derived from an EMBL/GenBank/DDBJ whole genome shotgun (WGS) entry which is preliminary data.</text>
</comment>
<reference evidence="1" key="1">
    <citation type="journal article" date="2023" name="Int. J. Syst. Evol. Microbiol.">
        <title>Collibacillus ludicampi gen. nov., sp. nov., a new soil bacterium of the family Alicyclobacillaceae.</title>
        <authorList>
            <person name="Jojima T."/>
            <person name="Ioku Y."/>
            <person name="Fukuta Y."/>
            <person name="Shirasaka N."/>
            <person name="Matsumura Y."/>
            <person name="Mori M."/>
        </authorList>
    </citation>
    <scope>NUCLEOTIDE SEQUENCE</scope>
    <source>
        <strain evidence="1">TP075</strain>
    </source>
</reference>